<dbReference type="Proteomes" id="UP001228019">
    <property type="component" value="Unassembled WGS sequence"/>
</dbReference>
<dbReference type="RefSeq" id="WP_304554553.1">
    <property type="nucleotide sequence ID" value="NZ_JAUQOP010000016.1"/>
</dbReference>
<feature type="region of interest" description="Disordered" evidence="1">
    <location>
        <begin position="1"/>
        <end position="34"/>
    </location>
</feature>
<keyword evidence="3" id="KW-1185">Reference proteome</keyword>
<accession>A0ABT9BZ63</accession>
<name>A0ABT9BZ63_9PSED</name>
<evidence type="ECO:0000256" key="1">
    <source>
        <dbReference type="SAM" id="MobiDB-lite"/>
    </source>
</evidence>
<evidence type="ECO:0000313" key="2">
    <source>
        <dbReference type="EMBL" id="MDO7897847.1"/>
    </source>
</evidence>
<dbReference type="EMBL" id="JAUQOP010000016">
    <property type="protein sequence ID" value="MDO7897847.1"/>
    <property type="molecule type" value="Genomic_DNA"/>
</dbReference>
<reference evidence="2 3" key="1">
    <citation type="submission" date="2023-07" db="EMBL/GenBank/DDBJ databases">
        <title>Identification of four novel Pseudomonas species associated with bacterial leaf spot of cucurbits.</title>
        <authorList>
            <person name="Fullem K.R."/>
        </authorList>
    </citation>
    <scope>NUCLEOTIDE SEQUENCE [LARGE SCALE GENOMIC DNA]</scope>
    <source>
        <strain evidence="2 3">K18</strain>
    </source>
</reference>
<protein>
    <submittedName>
        <fullName evidence="2">Uncharacterized protein</fullName>
    </submittedName>
</protein>
<organism evidence="2 3">
    <name type="scientific">Pseudomonas citrulli</name>
    <dbReference type="NCBI Taxonomy" id="3064347"/>
    <lineage>
        <taxon>Bacteria</taxon>
        <taxon>Pseudomonadati</taxon>
        <taxon>Pseudomonadota</taxon>
        <taxon>Gammaproteobacteria</taxon>
        <taxon>Pseudomonadales</taxon>
        <taxon>Pseudomonadaceae</taxon>
        <taxon>Pseudomonas</taxon>
    </lineage>
</organism>
<gene>
    <name evidence="2" type="ORF">Q6A48_13240</name>
</gene>
<sequence>MNEPADTPSSDSPRELPAPSVDELLDDIPGGEPNLLPEAATHGDLKVWFELWTWSDPTLAEESVKLFFDADPDPVDFRTWNAPIEESDRYVTLPQRLLRGNDGRHRLRYIATAYNNESDESAELVMTLDTTPPVLAASSKLIFPSEVLPPNKLTAHYLEQNGDEVKANLPPYTDPRPWDRITWYWGATPGTLDPGGVIELDDRNFADPIVVTIPAALVQSRGDGWRYVWYQVEDRAGNQSLRSEPVELDVAATPIPRDLPWPSVEGALGTGEQQTLDPWVPTDGVAIVQVPETAVIYPGEKVWVQWGEPGTLGATRVEQPISSGSRRYRVEMQYLAAHIGRVLPVSYGVVEASGQEHPSIPRRLQVRTIPSNRLEAVQCDGLSGGHLSYNAVAPQGARLTLKKWPLITTDHWIMITMTGVNSSGQDSVFEAVRRRAVTEQETIAGIGFSTDVRVLKTFLNTLRRNAPLTGKAYVSFDGGKTWPPLAAPNFPLLQLTLVD</sequence>
<evidence type="ECO:0000313" key="3">
    <source>
        <dbReference type="Proteomes" id="UP001228019"/>
    </source>
</evidence>
<comment type="caution">
    <text evidence="2">The sequence shown here is derived from an EMBL/GenBank/DDBJ whole genome shotgun (WGS) entry which is preliminary data.</text>
</comment>
<proteinExistence type="predicted"/>